<dbReference type="InterPro" id="IPR003961">
    <property type="entry name" value="FN3_dom"/>
</dbReference>
<evidence type="ECO:0000256" key="1">
    <source>
        <dbReference type="SAM" id="SignalP"/>
    </source>
</evidence>
<feature type="signal peptide" evidence="1">
    <location>
        <begin position="1"/>
        <end position="24"/>
    </location>
</feature>
<gene>
    <name evidence="3" type="ORF">OAUR00152_LOCUS19282</name>
</gene>
<reference evidence="3" key="1">
    <citation type="submission" date="2021-01" db="EMBL/GenBank/DDBJ databases">
        <authorList>
            <person name="Corre E."/>
            <person name="Pelletier E."/>
            <person name="Niang G."/>
            <person name="Scheremetjew M."/>
            <person name="Finn R."/>
            <person name="Kale V."/>
            <person name="Holt S."/>
            <person name="Cochrane G."/>
            <person name="Meng A."/>
            <person name="Brown T."/>
            <person name="Cohen L."/>
        </authorList>
    </citation>
    <scope>NUCLEOTIDE SEQUENCE</scope>
    <source>
        <strain evidence="3">Isolate 1302-5</strain>
    </source>
</reference>
<dbReference type="SUPFAM" id="SSF49265">
    <property type="entry name" value="Fibronectin type III"/>
    <property type="match status" value="1"/>
</dbReference>
<dbReference type="PROSITE" id="PS50853">
    <property type="entry name" value="FN3"/>
    <property type="match status" value="1"/>
</dbReference>
<dbReference type="CDD" id="cd00063">
    <property type="entry name" value="FN3"/>
    <property type="match status" value="2"/>
</dbReference>
<organism evidence="3">
    <name type="scientific">Odontella aurita</name>
    <dbReference type="NCBI Taxonomy" id="265563"/>
    <lineage>
        <taxon>Eukaryota</taxon>
        <taxon>Sar</taxon>
        <taxon>Stramenopiles</taxon>
        <taxon>Ochrophyta</taxon>
        <taxon>Bacillariophyta</taxon>
        <taxon>Mediophyceae</taxon>
        <taxon>Biddulphiophycidae</taxon>
        <taxon>Eupodiscales</taxon>
        <taxon>Odontellaceae</taxon>
        <taxon>Odontella</taxon>
    </lineage>
</organism>
<feature type="domain" description="Fibronectin type-III" evidence="2">
    <location>
        <begin position="151"/>
        <end position="253"/>
    </location>
</feature>
<dbReference type="AlphaFoldDB" id="A0A7S4MVN1"/>
<dbReference type="EMBL" id="HBKQ01028429">
    <property type="protein sequence ID" value="CAE2246996.1"/>
    <property type="molecule type" value="Transcribed_RNA"/>
</dbReference>
<dbReference type="InterPro" id="IPR036116">
    <property type="entry name" value="FN3_sf"/>
</dbReference>
<evidence type="ECO:0000259" key="2">
    <source>
        <dbReference type="PROSITE" id="PS50853"/>
    </source>
</evidence>
<keyword evidence="1" id="KW-0732">Signal</keyword>
<accession>A0A7S4MVN1</accession>
<proteinExistence type="predicted"/>
<dbReference type="Gene3D" id="2.60.40.10">
    <property type="entry name" value="Immunoglobulins"/>
    <property type="match status" value="2"/>
</dbReference>
<dbReference type="InterPro" id="IPR013783">
    <property type="entry name" value="Ig-like_fold"/>
</dbReference>
<dbReference type="SMART" id="SM00060">
    <property type="entry name" value="FN3"/>
    <property type="match status" value="2"/>
</dbReference>
<name>A0A7S4MVN1_9STRA</name>
<feature type="chain" id="PRO_5031085217" description="Fibronectin type-III domain-containing protein" evidence="1">
    <location>
        <begin position="25"/>
        <end position="525"/>
    </location>
</feature>
<sequence>MQAYLRLFHWLVVTLALAVSRSHAANGVVYIDPTTITDSSMTMNWQYSPPNKWSVESYIVCWKRAGTIAGTCSSGAISPSPQTIPSSATVGSHSVTSLPDANEKYKFKVKANIVKNSNSNKKKTKTVGTVKAFTDPTPTTSPSSDCPSFGPVGKLHAEPTGETTMKLTWDFHPDCTDWASPINSMTVCWERKGNPKPICSANEDTISNPVFATAYIVGSLKPCKQYRFKLWGHYDNGKKEIGTKAMRTQCPPKMMIDNSDCAEEGVSLCLPALREDNTTLKQLQSELRETIFGGISNILETPSANVGSILHGLIEAEAISAVEKNVVYKNLRVGPLGVSNTRRALRQLNHKYNDQQEGDGTSTTCQRAEEQVPLTKEEIKEVARLSYFLREAVDYIADDLVMGIEEELYDDISYAFERKMECGMDSPCKTSNKNATQAECWELVPEITKNETAGDIADAIEDMYDRFDTSDCNTVCAETMLQDILLVQMMQGEVSEDGCTKMGVISSRAPSASSLIATGSFSNLF</sequence>
<evidence type="ECO:0000313" key="3">
    <source>
        <dbReference type="EMBL" id="CAE2246996.1"/>
    </source>
</evidence>
<protein>
    <recommendedName>
        <fullName evidence="2">Fibronectin type-III domain-containing protein</fullName>
    </recommendedName>
</protein>